<dbReference type="InterPro" id="IPR003661">
    <property type="entry name" value="HisK_dim/P_dom"/>
</dbReference>
<feature type="transmembrane region" description="Helical" evidence="9">
    <location>
        <begin position="435"/>
        <end position="454"/>
    </location>
</feature>
<evidence type="ECO:0000259" key="10">
    <source>
        <dbReference type="PROSITE" id="PS50109"/>
    </source>
</evidence>
<feature type="transmembrane region" description="Helical" evidence="9">
    <location>
        <begin position="298"/>
        <end position="318"/>
    </location>
</feature>
<name>A0A2H0Y0E2_UNCSA</name>
<gene>
    <name evidence="12" type="ORF">COT42_02175</name>
</gene>
<dbReference type="SUPFAM" id="SSF55781">
    <property type="entry name" value="GAF domain-like"/>
    <property type="match status" value="1"/>
</dbReference>
<dbReference type="CDD" id="cd00130">
    <property type="entry name" value="PAS"/>
    <property type="match status" value="1"/>
</dbReference>
<keyword evidence="6" id="KW-0418">Kinase</keyword>
<dbReference type="SUPFAM" id="SSF55785">
    <property type="entry name" value="PYP-like sensor domain (PAS domain)"/>
    <property type="match status" value="1"/>
</dbReference>
<feature type="transmembrane region" description="Helical" evidence="9">
    <location>
        <begin position="330"/>
        <end position="351"/>
    </location>
</feature>
<feature type="domain" description="PAS" evidence="11">
    <location>
        <begin position="744"/>
        <end position="790"/>
    </location>
</feature>
<dbReference type="PRINTS" id="PR00344">
    <property type="entry name" value="BCTRLSENSOR"/>
</dbReference>
<proteinExistence type="predicted"/>
<dbReference type="InterPro" id="IPR000014">
    <property type="entry name" value="PAS"/>
</dbReference>
<feature type="transmembrane region" description="Helical" evidence="9">
    <location>
        <begin position="497"/>
        <end position="518"/>
    </location>
</feature>
<dbReference type="EMBL" id="PEYM01000044">
    <property type="protein sequence ID" value="PIS30916.1"/>
    <property type="molecule type" value="Genomic_DNA"/>
</dbReference>
<dbReference type="GO" id="GO:0000155">
    <property type="term" value="F:phosphorelay sensor kinase activity"/>
    <property type="evidence" value="ECO:0007669"/>
    <property type="project" value="InterPro"/>
</dbReference>
<dbReference type="PROSITE" id="PS50112">
    <property type="entry name" value="PAS"/>
    <property type="match status" value="1"/>
</dbReference>
<reference evidence="12 13" key="1">
    <citation type="submission" date="2017-09" db="EMBL/GenBank/DDBJ databases">
        <title>Depth-based differentiation of microbial function through sediment-hosted aquifers and enrichment of novel symbionts in the deep terrestrial subsurface.</title>
        <authorList>
            <person name="Probst A.J."/>
            <person name="Ladd B."/>
            <person name="Jarett J.K."/>
            <person name="Geller-Mcgrath D.E."/>
            <person name="Sieber C.M."/>
            <person name="Emerson J.B."/>
            <person name="Anantharaman K."/>
            <person name="Thomas B.C."/>
            <person name="Malmstrom R."/>
            <person name="Stieglmeier M."/>
            <person name="Klingl A."/>
            <person name="Woyke T."/>
            <person name="Ryan C.M."/>
            <person name="Banfield J.F."/>
        </authorList>
    </citation>
    <scope>NUCLEOTIDE SEQUENCE [LARGE SCALE GENOMIC DNA]</scope>
    <source>
        <strain evidence="12">CG08_land_8_20_14_0_20_45_16</strain>
    </source>
</reference>
<keyword evidence="9" id="KW-0472">Membrane</keyword>
<dbReference type="InterPro" id="IPR003018">
    <property type="entry name" value="GAF"/>
</dbReference>
<organism evidence="12 13">
    <name type="scientific">Candidatus Saganbacteria bacterium CG08_land_8_20_14_0_20_45_16</name>
    <dbReference type="NCBI Taxonomy" id="2014293"/>
    <lineage>
        <taxon>Bacteria</taxon>
        <taxon>Bacillati</taxon>
        <taxon>Saganbacteria</taxon>
    </lineage>
</organism>
<feature type="transmembrane region" description="Helical" evidence="9">
    <location>
        <begin position="267"/>
        <end position="286"/>
    </location>
</feature>
<dbReference type="InterPro" id="IPR031621">
    <property type="entry name" value="HisKA_7TM"/>
</dbReference>
<feature type="transmembrane region" description="Helical" evidence="9">
    <location>
        <begin position="6"/>
        <end position="30"/>
    </location>
</feature>
<dbReference type="SMART" id="SM00387">
    <property type="entry name" value="HATPase_c"/>
    <property type="match status" value="1"/>
</dbReference>
<sequence length="1096" mass="122329">MSTATLAYINNIILLVTIVLNLTLGAYAFFKDRRNPINYSFGLLLFSVCFWIFSFLLYQMNHSPALLLFFRRLTPVGAALIAGYFLYFSFVFPKGHGGKVSLSQKLMFLAPGYFFAFISVATNLMISSVHLDKAAYPFMAKVTFGPFYKVFAIYFIAYFSYGICNLLRKYLLAQGKERLQIFYVLFGVAVSGIIGIVTSLALPLFGISKYFTLGPPFTLIMALFVAYAILVHKLLNIEDFLSQGTYFLAVVAAVVGTFFFLATGNGWYLPLYYITLGHLALGIIVYSNNRRNRINISYAALVFFTGSMIFNSAIYFKAQNMMAIMLGAKLVYVSAFLLMVPLVFFATYFPFERPKINWSWWLFLPIPGVLLSLLTLFSNLLVTKVSFYPWGRAVVFGPLFPAFAIYCTLYVGYTFAVLMSKHRFSSDFQKTQIRYIFFSFLIIGVPNFSANVIFPAWFNNYRLIEPALYFALPEAILVAYAVLRHRLMSVEIIIKKGFVYTSASAIILTIYALAVIVFETFFRQLTGYSSLLLTALVALLIAVLYQPLVMFFQGLTDRFFFRGRYDYQKTLREISQRIASVIRLEELTKLIVSSFVETMKVSEIAFLLQDKDKKHFRSVALSSPSYKKIEIAVTSAIASWLVATKDILVRDEIEDEINRQTPGSYDGVGEPKGLIRVRQEMSHLGISVWIPIISKGELIGIIALGGKLSGDVFSSEDIGLLSTLANQVAVALDNARLYEEVINMKDYNEEILQSMISGVMTVNEKGEIVTFNYMAEKISGRQAADVLGQSVETIWGKRAMITNVVASTLTQGKCYTDFGSALASPVHGLVPVAFSSTVLFDHQGQKIGVVVTIHDQTELKELEEKVRRADKLSALATMAAGMAHEIKNPLSSMKVLSQLLPKKFDDPEYRQKMSEILPREINRIDKIVESLLGFARATTLVFAPAELTELLEENLNYYEPQASAAGIKIVRDYAALPMIEVDRAQLSQVFSNLIINAIQAMPSGGQLKIETRPGKKVEGMLSTIKIVVADTGHGLPEETIKKLFDPFFTTKHGGTGLGLTISHSIVDGHQGDIRVQSQLGQGTVFTVTLPVSQGLV</sequence>
<dbReference type="Pfam" id="PF16927">
    <property type="entry name" value="HisKA_7TM"/>
    <property type="match status" value="1"/>
</dbReference>
<dbReference type="InterPro" id="IPR004358">
    <property type="entry name" value="Sig_transdc_His_kin-like_C"/>
</dbReference>
<dbReference type="SUPFAM" id="SSF55874">
    <property type="entry name" value="ATPase domain of HSP90 chaperone/DNA topoisomerase II/histidine kinase"/>
    <property type="match status" value="1"/>
</dbReference>
<evidence type="ECO:0000256" key="4">
    <source>
        <dbReference type="ARBA" id="ARBA00022679"/>
    </source>
</evidence>
<evidence type="ECO:0000256" key="2">
    <source>
        <dbReference type="ARBA" id="ARBA00012438"/>
    </source>
</evidence>
<evidence type="ECO:0000256" key="6">
    <source>
        <dbReference type="ARBA" id="ARBA00022777"/>
    </source>
</evidence>
<feature type="transmembrane region" description="Helical" evidence="9">
    <location>
        <begin position="179"/>
        <end position="207"/>
    </location>
</feature>
<dbReference type="PANTHER" id="PTHR43065:SF10">
    <property type="entry name" value="PEROXIDE STRESS-ACTIVATED HISTIDINE KINASE MAK3"/>
    <property type="match status" value="1"/>
</dbReference>
<feature type="transmembrane region" description="Helical" evidence="9">
    <location>
        <begin position="106"/>
        <end position="126"/>
    </location>
</feature>
<comment type="catalytic activity">
    <reaction evidence="1">
        <text>ATP + protein L-histidine = ADP + protein N-phospho-L-histidine.</text>
        <dbReference type="EC" id="2.7.13.3"/>
    </reaction>
</comment>
<keyword evidence="7" id="KW-0067">ATP-binding</keyword>
<comment type="caution">
    <text evidence="12">The sequence shown here is derived from an EMBL/GenBank/DDBJ whole genome shotgun (WGS) entry which is preliminary data.</text>
</comment>
<feature type="transmembrane region" description="Helical" evidence="9">
    <location>
        <begin position="393"/>
        <end position="415"/>
    </location>
</feature>
<dbReference type="SMART" id="SM00065">
    <property type="entry name" value="GAF"/>
    <property type="match status" value="1"/>
</dbReference>
<dbReference type="Gene3D" id="3.30.565.10">
    <property type="entry name" value="Histidine kinase-like ATPase, C-terminal domain"/>
    <property type="match status" value="1"/>
</dbReference>
<dbReference type="Pfam" id="PF02518">
    <property type="entry name" value="HATPase_c"/>
    <property type="match status" value="1"/>
</dbReference>
<evidence type="ECO:0000313" key="13">
    <source>
        <dbReference type="Proteomes" id="UP000231343"/>
    </source>
</evidence>
<keyword evidence="5" id="KW-0547">Nucleotide-binding</keyword>
<dbReference type="Proteomes" id="UP000231343">
    <property type="component" value="Unassembled WGS sequence"/>
</dbReference>
<evidence type="ECO:0000256" key="7">
    <source>
        <dbReference type="ARBA" id="ARBA00022840"/>
    </source>
</evidence>
<evidence type="ECO:0000256" key="8">
    <source>
        <dbReference type="ARBA" id="ARBA00023012"/>
    </source>
</evidence>
<dbReference type="SMART" id="SM00388">
    <property type="entry name" value="HisKA"/>
    <property type="match status" value="1"/>
</dbReference>
<evidence type="ECO:0000256" key="1">
    <source>
        <dbReference type="ARBA" id="ARBA00000085"/>
    </source>
</evidence>
<feature type="transmembrane region" description="Helical" evidence="9">
    <location>
        <begin position="466"/>
        <end position="485"/>
    </location>
</feature>
<evidence type="ECO:0000256" key="9">
    <source>
        <dbReference type="SAM" id="Phobius"/>
    </source>
</evidence>
<feature type="transmembrane region" description="Helical" evidence="9">
    <location>
        <begin position="358"/>
        <end position="381"/>
    </location>
</feature>
<dbReference type="AlphaFoldDB" id="A0A2H0Y0E2"/>
<evidence type="ECO:0000313" key="12">
    <source>
        <dbReference type="EMBL" id="PIS30916.1"/>
    </source>
</evidence>
<keyword evidence="3" id="KW-0597">Phosphoprotein</keyword>
<dbReference type="InterPro" id="IPR003594">
    <property type="entry name" value="HATPase_dom"/>
</dbReference>
<evidence type="ECO:0000256" key="3">
    <source>
        <dbReference type="ARBA" id="ARBA00022553"/>
    </source>
</evidence>
<feature type="transmembrane region" description="Helical" evidence="9">
    <location>
        <begin position="213"/>
        <end position="232"/>
    </location>
</feature>
<accession>A0A2H0Y0E2</accession>
<dbReference type="Pfam" id="PF13185">
    <property type="entry name" value="GAF_2"/>
    <property type="match status" value="1"/>
</dbReference>
<feature type="transmembrane region" description="Helical" evidence="9">
    <location>
        <begin position="244"/>
        <end position="261"/>
    </location>
</feature>
<keyword evidence="9" id="KW-0812">Transmembrane</keyword>
<dbReference type="Gene3D" id="1.10.287.130">
    <property type="match status" value="1"/>
</dbReference>
<feature type="transmembrane region" description="Helical" evidence="9">
    <location>
        <begin position="146"/>
        <end position="167"/>
    </location>
</feature>
<dbReference type="PANTHER" id="PTHR43065">
    <property type="entry name" value="SENSOR HISTIDINE KINASE"/>
    <property type="match status" value="1"/>
</dbReference>
<dbReference type="GO" id="GO:0005524">
    <property type="term" value="F:ATP binding"/>
    <property type="evidence" value="ECO:0007669"/>
    <property type="project" value="UniProtKB-KW"/>
</dbReference>
<dbReference type="GO" id="GO:0006355">
    <property type="term" value="P:regulation of DNA-templated transcription"/>
    <property type="evidence" value="ECO:0007669"/>
    <property type="project" value="InterPro"/>
</dbReference>
<dbReference type="EC" id="2.7.13.3" evidence="2"/>
<feature type="transmembrane region" description="Helical" evidence="9">
    <location>
        <begin position="37"/>
        <end position="56"/>
    </location>
</feature>
<dbReference type="InterPro" id="IPR013767">
    <property type="entry name" value="PAS_fold"/>
</dbReference>
<dbReference type="NCBIfam" id="TIGR00229">
    <property type="entry name" value="sensory_box"/>
    <property type="match status" value="1"/>
</dbReference>
<dbReference type="SMART" id="SM00091">
    <property type="entry name" value="PAS"/>
    <property type="match status" value="1"/>
</dbReference>
<dbReference type="SUPFAM" id="SSF47384">
    <property type="entry name" value="Homodimeric domain of signal transducing histidine kinase"/>
    <property type="match status" value="1"/>
</dbReference>
<feature type="transmembrane region" description="Helical" evidence="9">
    <location>
        <begin position="530"/>
        <end position="552"/>
    </location>
</feature>
<dbReference type="InterPro" id="IPR036890">
    <property type="entry name" value="HATPase_C_sf"/>
</dbReference>
<keyword evidence="9" id="KW-1133">Transmembrane helix</keyword>
<dbReference type="PROSITE" id="PS50109">
    <property type="entry name" value="HIS_KIN"/>
    <property type="match status" value="1"/>
</dbReference>
<dbReference type="Pfam" id="PF00989">
    <property type="entry name" value="PAS"/>
    <property type="match status" value="1"/>
</dbReference>
<evidence type="ECO:0000259" key="11">
    <source>
        <dbReference type="PROSITE" id="PS50112"/>
    </source>
</evidence>
<dbReference type="CDD" id="cd00082">
    <property type="entry name" value="HisKA"/>
    <property type="match status" value="1"/>
</dbReference>
<dbReference type="Gene3D" id="3.30.450.40">
    <property type="match status" value="1"/>
</dbReference>
<keyword evidence="8" id="KW-0902">Two-component regulatory system</keyword>
<evidence type="ECO:0000256" key="5">
    <source>
        <dbReference type="ARBA" id="ARBA00022741"/>
    </source>
</evidence>
<feature type="transmembrane region" description="Helical" evidence="9">
    <location>
        <begin position="76"/>
        <end position="94"/>
    </location>
</feature>
<dbReference type="InterPro" id="IPR036097">
    <property type="entry name" value="HisK_dim/P_sf"/>
</dbReference>
<dbReference type="InterPro" id="IPR005467">
    <property type="entry name" value="His_kinase_dom"/>
</dbReference>
<protein>
    <recommendedName>
        <fullName evidence="2">histidine kinase</fullName>
        <ecNumber evidence="2">2.7.13.3</ecNumber>
    </recommendedName>
</protein>
<dbReference type="Pfam" id="PF00512">
    <property type="entry name" value="HisKA"/>
    <property type="match status" value="1"/>
</dbReference>
<dbReference type="Gene3D" id="3.30.450.20">
    <property type="entry name" value="PAS domain"/>
    <property type="match status" value="1"/>
</dbReference>
<feature type="domain" description="Histidine kinase" evidence="10">
    <location>
        <begin position="881"/>
        <end position="1093"/>
    </location>
</feature>
<dbReference type="InterPro" id="IPR029016">
    <property type="entry name" value="GAF-like_dom_sf"/>
</dbReference>
<keyword evidence="4" id="KW-0808">Transferase</keyword>
<dbReference type="InterPro" id="IPR035965">
    <property type="entry name" value="PAS-like_dom_sf"/>
</dbReference>